<feature type="domain" description="NAD(P)-binding" evidence="1">
    <location>
        <begin position="7"/>
        <end position="204"/>
    </location>
</feature>
<accession>A0A1W6L457</accession>
<dbReference type="GO" id="GO:0042602">
    <property type="term" value="F:riboflavin reductase (NADPH) activity"/>
    <property type="evidence" value="ECO:0007669"/>
    <property type="project" value="TreeGrafter"/>
</dbReference>
<evidence type="ECO:0000313" key="3">
    <source>
        <dbReference type="Proteomes" id="UP000193427"/>
    </source>
</evidence>
<evidence type="ECO:0000259" key="1">
    <source>
        <dbReference type="Pfam" id="PF13460"/>
    </source>
</evidence>
<dbReference type="PANTHER" id="PTHR43355:SF2">
    <property type="entry name" value="FLAVIN REDUCTASE (NADPH)"/>
    <property type="match status" value="1"/>
</dbReference>
<dbReference type="InterPro" id="IPR036291">
    <property type="entry name" value="NAD(P)-bd_dom_sf"/>
</dbReference>
<dbReference type="SUPFAM" id="SSF51735">
    <property type="entry name" value="NAD(P)-binding Rossmann-fold domains"/>
    <property type="match status" value="1"/>
</dbReference>
<gene>
    <name evidence="2" type="ORF">A4W93_03750</name>
</gene>
<dbReference type="Gene3D" id="3.40.50.720">
    <property type="entry name" value="NAD(P)-binding Rossmann-like Domain"/>
    <property type="match status" value="1"/>
</dbReference>
<dbReference type="AlphaFoldDB" id="A0A1W6L457"/>
<evidence type="ECO:0000313" key="2">
    <source>
        <dbReference type="EMBL" id="ARN19101.1"/>
    </source>
</evidence>
<dbReference type="PANTHER" id="PTHR43355">
    <property type="entry name" value="FLAVIN REDUCTASE (NADPH)"/>
    <property type="match status" value="1"/>
</dbReference>
<dbReference type="EMBL" id="CP015118">
    <property type="protein sequence ID" value="ARN19101.1"/>
    <property type="molecule type" value="Genomic_DNA"/>
</dbReference>
<proteinExistence type="predicted"/>
<dbReference type="STRING" id="946333.A4W93_03750"/>
<reference evidence="2 3" key="1">
    <citation type="submission" date="2016-04" db="EMBL/GenBank/DDBJ databases">
        <title>Complete genome sequence of natural rubber-degrading, novel Gram-negative bacterium, Rhizobacter gummiphilus strain NS21.</title>
        <authorList>
            <person name="Tabata M."/>
            <person name="Kasai D."/>
            <person name="Fukuda M."/>
        </authorList>
    </citation>
    <scope>NUCLEOTIDE SEQUENCE [LARGE SCALE GENOMIC DNA]</scope>
    <source>
        <strain evidence="2 3">NS21</strain>
    </source>
</reference>
<dbReference type="OrthoDB" id="5292533at2"/>
<dbReference type="Pfam" id="PF13460">
    <property type="entry name" value="NAD_binding_10"/>
    <property type="match status" value="1"/>
</dbReference>
<sequence length="217" mass="23116">MNVLVIGATGGSGRAALESLLAAGHHVTAFARGASRLRGPSPHLRCVDGDATNPADIDRVVPGHDAVVVTLGIHENALTVRLRGPRATPMDVRSAGTRHVIDAMRRHGVRRLVVQSSYGVGETRDRLPFVERLVFRLLLAPQIADTERQEALVRDSGLDWVLVQPVNLTDALVDSPAHASADGDTHGMKVARRQVGRFLAGAVTGPAWLHRAVALSA</sequence>
<keyword evidence="3" id="KW-1185">Reference proteome</keyword>
<dbReference type="RefSeq" id="WP_085749342.1">
    <property type="nucleotide sequence ID" value="NZ_BSPR01000002.1"/>
</dbReference>
<name>A0A1W6L457_9BURK</name>
<dbReference type="InterPro" id="IPR016040">
    <property type="entry name" value="NAD(P)-bd_dom"/>
</dbReference>
<organism evidence="2 3">
    <name type="scientific">Piscinibacter gummiphilus</name>
    <dbReference type="NCBI Taxonomy" id="946333"/>
    <lineage>
        <taxon>Bacteria</taxon>
        <taxon>Pseudomonadati</taxon>
        <taxon>Pseudomonadota</taxon>
        <taxon>Betaproteobacteria</taxon>
        <taxon>Burkholderiales</taxon>
        <taxon>Sphaerotilaceae</taxon>
        <taxon>Piscinibacter</taxon>
    </lineage>
</organism>
<dbReference type="GO" id="GO:0004074">
    <property type="term" value="F:biliverdin reductase [NAD(P)H] activity"/>
    <property type="evidence" value="ECO:0007669"/>
    <property type="project" value="TreeGrafter"/>
</dbReference>
<dbReference type="Proteomes" id="UP000193427">
    <property type="component" value="Chromosome"/>
</dbReference>
<dbReference type="KEGG" id="rgu:A4W93_03750"/>
<protein>
    <submittedName>
        <fullName evidence="2">Epimerase</fullName>
    </submittedName>
</protein>
<dbReference type="InterPro" id="IPR051606">
    <property type="entry name" value="Polyketide_Oxido-like"/>
</dbReference>